<keyword evidence="1" id="KW-1133">Transmembrane helix</keyword>
<proteinExistence type="predicted"/>
<evidence type="ECO:0000256" key="1">
    <source>
        <dbReference type="SAM" id="Phobius"/>
    </source>
</evidence>
<dbReference type="STRING" id="120956.SAMN05421791_10313"/>
<dbReference type="RefSeq" id="WP_090289429.1">
    <property type="nucleotide sequence ID" value="NZ_FNCK01000003.1"/>
</dbReference>
<keyword evidence="1" id="KW-0472">Membrane</keyword>
<dbReference type="EMBL" id="FNCK01000003">
    <property type="protein sequence ID" value="SDG09195.1"/>
    <property type="molecule type" value="Genomic_DNA"/>
</dbReference>
<feature type="transmembrane region" description="Helical" evidence="1">
    <location>
        <begin position="55"/>
        <end position="72"/>
    </location>
</feature>
<keyword evidence="1" id="KW-0812">Transmembrane</keyword>
<dbReference type="Proteomes" id="UP000199708">
    <property type="component" value="Unassembled WGS sequence"/>
</dbReference>
<organism evidence="2 3">
    <name type="scientific">Facklamia miroungae</name>
    <dbReference type="NCBI Taxonomy" id="120956"/>
    <lineage>
        <taxon>Bacteria</taxon>
        <taxon>Bacillati</taxon>
        <taxon>Bacillota</taxon>
        <taxon>Bacilli</taxon>
        <taxon>Lactobacillales</taxon>
        <taxon>Aerococcaceae</taxon>
        <taxon>Facklamia</taxon>
    </lineage>
</organism>
<reference evidence="2 3" key="1">
    <citation type="submission" date="2016-10" db="EMBL/GenBank/DDBJ databases">
        <authorList>
            <person name="de Groot N.N."/>
        </authorList>
    </citation>
    <scope>NUCLEOTIDE SEQUENCE [LARGE SCALE GENOMIC DNA]</scope>
    <source>
        <strain evidence="2 3">ATCC BAA-466</strain>
    </source>
</reference>
<protein>
    <submittedName>
        <fullName evidence="2">Uncharacterized protein</fullName>
    </submittedName>
</protein>
<dbReference type="OrthoDB" id="2873256at2"/>
<accession>A0A1G7REX1</accession>
<feature type="transmembrane region" description="Helical" evidence="1">
    <location>
        <begin position="119"/>
        <end position="141"/>
    </location>
</feature>
<sequence length="205" mass="23915">MRKVLMFVSSYIPLYLLLAVRNILDKITIKDSFITGNEIVEKIKTYNPLNSLDEMMVLILLAVSIISFKFLIKMTKTETNRVYYSVLEYNDESANYFFNYISLYLLSSFGFDIGNIVDVFSFFFIMFLIGYVYVTSNLTYINPVLYLMGYRVYAVILQSDEKYSKETIQTNMVTNKEINLKENVKILASSDEDFVVFSKLIDEKI</sequence>
<name>A0A1G7REX1_9LACT</name>
<gene>
    <name evidence="2" type="ORF">SAMN05421791_10313</name>
</gene>
<keyword evidence="3" id="KW-1185">Reference proteome</keyword>
<feature type="transmembrane region" description="Helical" evidence="1">
    <location>
        <begin position="93"/>
        <end position="113"/>
    </location>
</feature>
<evidence type="ECO:0000313" key="3">
    <source>
        <dbReference type="Proteomes" id="UP000199708"/>
    </source>
</evidence>
<evidence type="ECO:0000313" key="2">
    <source>
        <dbReference type="EMBL" id="SDG09195.1"/>
    </source>
</evidence>
<dbReference type="AlphaFoldDB" id="A0A1G7REX1"/>